<keyword evidence="5" id="KW-0496">Mitochondrion</keyword>
<protein>
    <recommendedName>
        <fullName evidence="7">Enoyl-CoA hydratase domain-containing protein 3, mitochondrial</fullName>
    </recommendedName>
</protein>
<organism evidence="9 10">
    <name type="scientific">Triparma laevis f. longispina</name>
    <dbReference type="NCBI Taxonomy" id="1714387"/>
    <lineage>
        <taxon>Eukaryota</taxon>
        <taxon>Sar</taxon>
        <taxon>Stramenopiles</taxon>
        <taxon>Ochrophyta</taxon>
        <taxon>Bolidophyceae</taxon>
        <taxon>Parmales</taxon>
        <taxon>Triparmaceae</taxon>
        <taxon>Triparma</taxon>
    </lineage>
</organism>
<dbReference type="GO" id="GO:0005739">
    <property type="term" value="C:mitochondrion"/>
    <property type="evidence" value="ECO:0007669"/>
    <property type="project" value="UniProtKB-SubCell"/>
</dbReference>
<name>A0A9W7CHI8_9STRA</name>
<sequence>MILPTRPLLNRLITSTSSSGIQTLTIDHPYSSLTSQILTQLHNSVTTSTAKCIVIKSSNPKIFCSGHDLKECNPQTPKCDLHSLFRLCNQTMLTIQNSPIPCISSVSGLATGAGLQIVLSSHLTVADEEARFQTPGVNLGLFCSTPSVPLLHSVERKWAYEMLLTGDIFGVDDAFRWGLVNRVSSDLELDTQMLADKIVSKSFEAIRIGLEGIKYREGLSVEEEYEFAGKVMVDNMFEYDAKEGISSFIEKRKPNWK</sequence>
<reference evidence="10" key="1">
    <citation type="journal article" date="2023" name="Commun. Biol.">
        <title>Genome analysis of Parmales, the sister group of diatoms, reveals the evolutionary specialization of diatoms from phago-mixotrophs to photoautotrophs.</title>
        <authorList>
            <person name="Ban H."/>
            <person name="Sato S."/>
            <person name="Yoshikawa S."/>
            <person name="Yamada K."/>
            <person name="Nakamura Y."/>
            <person name="Ichinomiya M."/>
            <person name="Sato N."/>
            <person name="Blanc-Mathieu R."/>
            <person name="Endo H."/>
            <person name="Kuwata A."/>
            <person name="Ogata H."/>
        </authorList>
    </citation>
    <scope>NUCLEOTIDE SEQUENCE [LARGE SCALE GENOMIC DNA]</scope>
    <source>
        <strain evidence="10">NIES 3700</strain>
    </source>
</reference>
<comment type="function">
    <text evidence="6">May play a role in fatty acid biosynthesis and insulin sensitivity.</text>
</comment>
<dbReference type="Gene3D" id="3.90.226.10">
    <property type="entry name" value="2-enoyl-CoA Hydratase, Chain A, domain 1"/>
    <property type="match status" value="1"/>
</dbReference>
<evidence type="ECO:0000256" key="2">
    <source>
        <dbReference type="ARBA" id="ARBA00022832"/>
    </source>
</evidence>
<dbReference type="InterPro" id="IPR018376">
    <property type="entry name" value="Enoyl-CoA_hyd/isom_CS"/>
</dbReference>
<proteinExistence type="inferred from homology"/>
<dbReference type="InterPro" id="IPR052377">
    <property type="entry name" value="Mitochondrial_ECH-domain"/>
</dbReference>
<dbReference type="Gene3D" id="1.10.12.10">
    <property type="entry name" value="Lyase 2-enoyl-coa Hydratase, Chain A, domain 2"/>
    <property type="match status" value="1"/>
</dbReference>
<evidence type="ECO:0000256" key="3">
    <source>
        <dbReference type="ARBA" id="ARBA00022946"/>
    </source>
</evidence>
<keyword evidence="2" id="KW-0276">Fatty acid metabolism</keyword>
<dbReference type="EMBL" id="BRXW01000122">
    <property type="protein sequence ID" value="GMI08337.1"/>
    <property type="molecule type" value="Genomic_DNA"/>
</dbReference>
<gene>
    <name evidence="9" type="ORF">TrLO_g6489</name>
</gene>
<dbReference type="PROSITE" id="PS00166">
    <property type="entry name" value="ENOYL_COA_HYDRATASE"/>
    <property type="match status" value="1"/>
</dbReference>
<dbReference type="InterPro" id="IPR001753">
    <property type="entry name" value="Enoyl-CoA_hydra/iso"/>
</dbReference>
<evidence type="ECO:0000313" key="9">
    <source>
        <dbReference type="EMBL" id="GMI08337.1"/>
    </source>
</evidence>
<comment type="caution">
    <text evidence="9">The sequence shown here is derived from an EMBL/GenBank/DDBJ whole genome shotgun (WGS) entry which is preliminary data.</text>
</comment>
<evidence type="ECO:0000256" key="1">
    <source>
        <dbReference type="ARBA" id="ARBA00004173"/>
    </source>
</evidence>
<dbReference type="GO" id="GO:0006631">
    <property type="term" value="P:fatty acid metabolic process"/>
    <property type="evidence" value="ECO:0007669"/>
    <property type="project" value="UniProtKB-KW"/>
</dbReference>
<keyword evidence="3" id="KW-0809">Transit peptide</keyword>
<evidence type="ECO:0000313" key="10">
    <source>
        <dbReference type="Proteomes" id="UP001165122"/>
    </source>
</evidence>
<dbReference type="Pfam" id="PF00378">
    <property type="entry name" value="ECH_1"/>
    <property type="match status" value="1"/>
</dbReference>
<dbReference type="SUPFAM" id="SSF52096">
    <property type="entry name" value="ClpP/crotonase"/>
    <property type="match status" value="1"/>
</dbReference>
<dbReference type="AlphaFoldDB" id="A0A9W7CHI8"/>
<comment type="subcellular location">
    <subcellularLocation>
        <location evidence="1">Mitochondrion</location>
    </subcellularLocation>
</comment>
<evidence type="ECO:0000256" key="6">
    <source>
        <dbReference type="ARBA" id="ARBA00037410"/>
    </source>
</evidence>
<dbReference type="PANTHER" id="PTHR43602:SF1">
    <property type="entry name" value="ENOYL-COA HYDRATASE DOMAIN-CONTAINING PROTEIN 3, MITOCHONDRIAL"/>
    <property type="match status" value="1"/>
</dbReference>
<evidence type="ECO:0000256" key="4">
    <source>
        <dbReference type="ARBA" id="ARBA00023098"/>
    </source>
</evidence>
<accession>A0A9W7CHI8</accession>
<evidence type="ECO:0000256" key="7">
    <source>
        <dbReference type="ARBA" id="ARBA00040545"/>
    </source>
</evidence>
<dbReference type="InterPro" id="IPR014748">
    <property type="entry name" value="Enoyl-CoA_hydra_C"/>
</dbReference>
<evidence type="ECO:0000256" key="8">
    <source>
        <dbReference type="RuleBase" id="RU003707"/>
    </source>
</evidence>
<keyword evidence="4" id="KW-0443">Lipid metabolism</keyword>
<dbReference type="GO" id="GO:0016836">
    <property type="term" value="F:hydro-lyase activity"/>
    <property type="evidence" value="ECO:0007669"/>
    <property type="project" value="TreeGrafter"/>
</dbReference>
<dbReference type="CDD" id="cd06558">
    <property type="entry name" value="crotonase-like"/>
    <property type="match status" value="1"/>
</dbReference>
<comment type="similarity">
    <text evidence="8">Belongs to the enoyl-CoA hydratase/isomerase family.</text>
</comment>
<dbReference type="InterPro" id="IPR029045">
    <property type="entry name" value="ClpP/crotonase-like_dom_sf"/>
</dbReference>
<evidence type="ECO:0000256" key="5">
    <source>
        <dbReference type="ARBA" id="ARBA00023128"/>
    </source>
</evidence>
<dbReference type="OrthoDB" id="2139957at2759"/>
<keyword evidence="10" id="KW-1185">Reference proteome</keyword>
<dbReference type="Proteomes" id="UP001165122">
    <property type="component" value="Unassembled WGS sequence"/>
</dbReference>
<dbReference type="PANTHER" id="PTHR43602">
    <property type="match status" value="1"/>
</dbReference>